<feature type="region of interest" description="Disordered" evidence="1">
    <location>
        <begin position="301"/>
        <end position="331"/>
    </location>
</feature>
<name>A0ABD3R410_9STRA</name>
<dbReference type="EMBL" id="JALLPB020000829">
    <property type="protein sequence ID" value="KAL3806356.1"/>
    <property type="molecule type" value="Genomic_DNA"/>
</dbReference>
<gene>
    <name evidence="3" type="ORF">ACHAXA_007697</name>
</gene>
<keyword evidence="2" id="KW-0732">Signal</keyword>
<comment type="caution">
    <text evidence="3">The sequence shown here is derived from an EMBL/GenBank/DDBJ whole genome shotgun (WGS) entry which is preliminary data.</text>
</comment>
<feature type="signal peptide" evidence="2">
    <location>
        <begin position="1"/>
        <end position="15"/>
    </location>
</feature>
<feature type="chain" id="PRO_5044795101" evidence="2">
    <location>
        <begin position="16"/>
        <end position="473"/>
    </location>
</feature>
<protein>
    <submittedName>
        <fullName evidence="3">Uncharacterized protein</fullName>
    </submittedName>
</protein>
<evidence type="ECO:0000256" key="1">
    <source>
        <dbReference type="SAM" id="MobiDB-lite"/>
    </source>
</evidence>
<proteinExistence type="predicted"/>
<dbReference type="AlphaFoldDB" id="A0ABD3R410"/>
<reference evidence="3 4" key="1">
    <citation type="submission" date="2024-10" db="EMBL/GenBank/DDBJ databases">
        <title>Updated reference genomes for cyclostephanoid diatoms.</title>
        <authorList>
            <person name="Roberts W.R."/>
            <person name="Alverson A.J."/>
        </authorList>
    </citation>
    <scope>NUCLEOTIDE SEQUENCE [LARGE SCALE GENOMIC DNA]</scope>
    <source>
        <strain evidence="3 4">AJA228-03</strain>
    </source>
</reference>
<dbReference type="Proteomes" id="UP001530377">
    <property type="component" value="Unassembled WGS sequence"/>
</dbReference>
<feature type="region of interest" description="Disordered" evidence="1">
    <location>
        <begin position="41"/>
        <end position="112"/>
    </location>
</feature>
<evidence type="ECO:0000313" key="3">
    <source>
        <dbReference type="EMBL" id="KAL3806356.1"/>
    </source>
</evidence>
<feature type="compositionally biased region" description="Basic and acidic residues" evidence="1">
    <location>
        <begin position="58"/>
        <end position="77"/>
    </location>
</feature>
<evidence type="ECO:0000256" key="2">
    <source>
        <dbReference type="SAM" id="SignalP"/>
    </source>
</evidence>
<keyword evidence="4" id="KW-1185">Reference proteome</keyword>
<organism evidence="3 4">
    <name type="scientific">Cyclostephanos tholiformis</name>
    <dbReference type="NCBI Taxonomy" id="382380"/>
    <lineage>
        <taxon>Eukaryota</taxon>
        <taxon>Sar</taxon>
        <taxon>Stramenopiles</taxon>
        <taxon>Ochrophyta</taxon>
        <taxon>Bacillariophyta</taxon>
        <taxon>Coscinodiscophyceae</taxon>
        <taxon>Thalassiosirophycidae</taxon>
        <taxon>Stephanodiscales</taxon>
        <taxon>Stephanodiscaceae</taxon>
        <taxon>Cyclostephanos</taxon>
    </lineage>
</organism>
<feature type="compositionally biased region" description="Basic and acidic residues" evidence="1">
    <location>
        <begin position="301"/>
        <end position="328"/>
    </location>
</feature>
<feature type="compositionally biased region" description="Basic and acidic residues" evidence="1">
    <location>
        <begin position="85"/>
        <end position="98"/>
    </location>
</feature>
<evidence type="ECO:0000313" key="4">
    <source>
        <dbReference type="Proteomes" id="UP001530377"/>
    </source>
</evidence>
<sequence>MKVFILIPTIISASAVTSDISLSRMRNPSNVNELNRNVSLRRLGKRHKGPKSTSAKIAAEETGKDQSKPAPIKEDAKPAPTKKNPKTERDHKKKREDVESTQATDTRSGCPPTYDITKTDYVGGDFVTVAESIFECNPTLVKYCNIGEWDESLESQDANAEDLWSGAWVYFGPCSISEVVLESTSSPTSSPTSASSIKVASVQDADAIPACPPAYDITKTDYVGGDTVTITDNIFECNTILAKYCNIGEWDDALLDEDPNAEYFWSDAWVHVGPCSILAIVSEPKSMQESDNGVSIIKEIRGKTTAKKDHEKKEEKLKNETAKTESIRNEPVAGAATADGLASTPSLPKLPLTVSPTSAPFGAVESTQVADVIPACPPAYDSTKADYLGGDTVTITGNMFECHSLYVMYCNIGEWDDALLAQDANAEELWSGAATRSFASEYPIGSRFGDTTLHVLQRFSQHARRRVVLAIFE</sequence>
<accession>A0ABD3R410</accession>